<evidence type="ECO:0000256" key="2">
    <source>
        <dbReference type="ARBA" id="ARBA00022747"/>
    </source>
</evidence>
<dbReference type="Pfam" id="PF01420">
    <property type="entry name" value="Methylase_S"/>
    <property type="match status" value="1"/>
</dbReference>
<dbReference type="GO" id="GO:0009307">
    <property type="term" value="P:DNA restriction-modification system"/>
    <property type="evidence" value="ECO:0007669"/>
    <property type="project" value="UniProtKB-KW"/>
</dbReference>
<dbReference type="GO" id="GO:0003677">
    <property type="term" value="F:DNA binding"/>
    <property type="evidence" value="ECO:0007669"/>
    <property type="project" value="UniProtKB-KW"/>
</dbReference>
<dbReference type="AlphaFoldDB" id="A0A1H2L0A4"/>
<dbReference type="SUPFAM" id="SSF116734">
    <property type="entry name" value="DNA methylase specificity domain"/>
    <property type="match status" value="2"/>
</dbReference>
<comment type="similarity">
    <text evidence="1">Belongs to the type-I restriction system S methylase family.</text>
</comment>
<evidence type="ECO:0000256" key="3">
    <source>
        <dbReference type="ARBA" id="ARBA00023125"/>
    </source>
</evidence>
<organism evidence="5 6">
    <name type="scientific">Gordonia westfalica</name>
    <dbReference type="NCBI Taxonomy" id="158898"/>
    <lineage>
        <taxon>Bacteria</taxon>
        <taxon>Bacillati</taxon>
        <taxon>Actinomycetota</taxon>
        <taxon>Actinomycetes</taxon>
        <taxon>Mycobacteriales</taxon>
        <taxon>Gordoniaceae</taxon>
        <taxon>Gordonia</taxon>
    </lineage>
</organism>
<keyword evidence="3" id="KW-0238">DNA-binding</keyword>
<dbReference type="InterPro" id="IPR044946">
    <property type="entry name" value="Restrct_endonuc_typeI_TRD_sf"/>
</dbReference>
<keyword evidence="2" id="KW-0680">Restriction system</keyword>
<evidence type="ECO:0000259" key="4">
    <source>
        <dbReference type="Pfam" id="PF01420"/>
    </source>
</evidence>
<protein>
    <submittedName>
        <fullName evidence="5">Type I restriction enzyme, S subunit</fullName>
    </submittedName>
</protein>
<dbReference type="EMBL" id="FNLM01000034">
    <property type="protein sequence ID" value="SDU74487.1"/>
    <property type="molecule type" value="Genomic_DNA"/>
</dbReference>
<accession>A0A1H2L0A4</accession>
<dbReference type="PANTHER" id="PTHR30408">
    <property type="entry name" value="TYPE-1 RESTRICTION ENZYME ECOKI SPECIFICITY PROTEIN"/>
    <property type="match status" value="1"/>
</dbReference>
<evidence type="ECO:0000313" key="5">
    <source>
        <dbReference type="EMBL" id="SDU74487.1"/>
    </source>
</evidence>
<feature type="domain" description="Type I restriction modification DNA specificity" evidence="4">
    <location>
        <begin position="2"/>
        <end position="165"/>
    </location>
</feature>
<dbReference type="InterPro" id="IPR052021">
    <property type="entry name" value="Type-I_RS_S_subunit"/>
</dbReference>
<evidence type="ECO:0000313" key="6">
    <source>
        <dbReference type="Proteomes" id="UP000183180"/>
    </source>
</evidence>
<dbReference type="STRING" id="158898.SAMN04488548_1344177"/>
<name>A0A1H2L0A4_9ACTN</name>
<dbReference type="RefSeq" id="WP_084811889.1">
    <property type="nucleotide sequence ID" value="NZ_FNLM01000034.1"/>
</dbReference>
<dbReference type="CDD" id="cd17273">
    <property type="entry name" value="RMtype1_S_EcoJA69PI-TRD1-CR1_like"/>
    <property type="match status" value="1"/>
</dbReference>
<dbReference type="Gene3D" id="3.90.220.20">
    <property type="entry name" value="DNA methylase specificity domains"/>
    <property type="match status" value="2"/>
</dbReference>
<sequence length="387" mass="42863">MNWPTAALAEVAEIVSGGTPKSDVREYWDGGVPWVTPKDLSALTGSYIEETPRTISKLGLEKSSASLLPANSVLFSSRAPIGHVAINSVPMATNQGFKSFVPFPERLNAKYLYHWLRKNRAYLESLGNGATFKEVSKAVVSAIEIPLPPLPEQRRIAAILDHAEALRVKRREAIVRLDELIGATFSDIFGDGSIVEQTRSVGDVCSLVVDCVNKTAPTVDFPTPYRMIRTSNVRNARVDLESVRYVTADVFDRWTRRVLPVPGDVLLTREAPVGEVGLLEESGRVFLGQRLMLYRADPQYLVPDYLLYALKSPFVQRQFGRFESGSTVKHLSVPVCRQLEVPVPEIGVQHEFAERIACIRGLATKAQGQDVNALFNALQSRAFRGEL</sequence>
<dbReference type="InterPro" id="IPR000055">
    <property type="entry name" value="Restrct_endonuc_typeI_TRD"/>
</dbReference>
<gene>
    <name evidence="5" type="ORF">SAMN04488548_1344177</name>
</gene>
<dbReference type="Proteomes" id="UP000183180">
    <property type="component" value="Unassembled WGS sequence"/>
</dbReference>
<evidence type="ECO:0000256" key="1">
    <source>
        <dbReference type="ARBA" id="ARBA00010923"/>
    </source>
</evidence>
<dbReference type="PANTHER" id="PTHR30408:SF12">
    <property type="entry name" value="TYPE I RESTRICTION ENZYME MJAVIII SPECIFICITY SUBUNIT"/>
    <property type="match status" value="1"/>
</dbReference>
<dbReference type="OrthoDB" id="3197085at2"/>
<reference evidence="5 6" key="1">
    <citation type="submission" date="2016-10" db="EMBL/GenBank/DDBJ databases">
        <authorList>
            <person name="de Groot N.N."/>
        </authorList>
    </citation>
    <scope>NUCLEOTIDE SEQUENCE [LARGE SCALE GENOMIC DNA]</scope>
    <source>
        <strain evidence="5 6">DSM 44215</strain>
    </source>
</reference>
<proteinExistence type="inferred from homology"/>